<dbReference type="AlphaFoldDB" id="A0A9P4IFL3"/>
<feature type="region of interest" description="Disordered" evidence="1">
    <location>
        <begin position="385"/>
        <end position="446"/>
    </location>
</feature>
<keyword evidence="4" id="KW-1185">Reference proteome</keyword>
<reference evidence="3" key="1">
    <citation type="journal article" date="2020" name="Stud. Mycol.">
        <title>101 Dothideomycetes genomes: a test case for predicting lifestyles and emergence of pathogens.</title>
        <authorList>
            <person name="Haridas S."/>
            <person name="Albert R."/>
            <person name="Binder M."/>
            <person name="Bloem J."/>
            <person name="Labutti K."/>
            <person name="Salamov A."/>
            <person name="Andreopoulos B."/>
            <person name="Baker S."/>
            <person name="Barry K."/>
            <person name="Bills G."/>
            <person name="Bluhm B."/>
            <person name="Cannon C."/>
            <person name="Castanera R."/>
            <person name="Culley D."/>
            <person name="Daum C."/>
            <person name="Ezra D."/>
            <person name="Gonzalez J."/>
            <person name="Henrissat B."/>
            <person name="Kuo A."/>
            <person name="Liang C."/>
            <person name="Lipzen A."/>
            <person name="Lutzoni F."/>
            <person name="Magnuson J."/>
            <person name="Mondo S."/>
            <person name="Nolan M."/>
            <person name="Ohm R."/>
            <person name="Pangilinan J."/>
            <person name="Park H.-J."/>
            <person name="Ramirez L."/>
            <person name="Alfaro M."/>
            <person name="Sun H."/>
            <person name="Tritt A."/>
            <person name="Yoshinaga Y."/>
            <person name="Zwiers L.-H."/>
            <person name="Turgeon B."/>
            <person name="Goodwin S."/>
            <person name="Spatafora J."/>
            <person name="Crous P."/>
            <person name="Grigoriev I."/>
        </authorList>
    </citation>
    <scope>NUCLEOTIDE SEQUENCE</scope>
    <source>
        <strain evidence="3">CBS 133067</strain>
    </source>
</reference>
<keyword evidence="2" id="KW-0812">Transmembrane</keyword>
<dbReference type="OrthoDB" id="5420247at2759"/>
<comment type="caution">
    <text evidence="3">The sequence shown here is derived from an EMBL/GenBank/DDBJ whole genome shotgun (WGS) entry which is preliminary data.</text>
</comment>
<feature type="transmembrane region" description="Helical" evidence="2">
    <location>
        <begin position="148"/>
        <end position="172"/>
    </location>
</feature>
<evidence type="ECO:0000313" key="4">
    <source>
        <dbReference type="Proteomes" id="UP000799772"/>
    </source>
</evidence>
<feature type="compositionally biased region" description="Polar residues" evidence="1">
    <location>
        <begin position="433"/>
        <end position="446"/>
    </location>
</feature>
<keyword evidence="2" id="KW-0472">Membrane</keyword>
<dbReference type="Proteomes" id="UP000799772">
    <property type="component" value="Unassembled WGS sequence"/>
</dbReference>
<feature type="region of interest" description="Disordered" evidence="1">
    <location>
        <begin position="17"/>
        <end position="36"/>
    </location>
</feature>
<organism evidence="3 4">
    <name type="scientific">Rhizodiscina lignyota</name>
    <dbReference type="NCBI Taxonomy" id="1504668"/>
    <lineage>
        <taxon>Eukaryota</taxon>
        <taxon>Fungi</taxon>
        <taxon>Dikarya</taxon>
        <taxon>Ascomycota</taxon>
        <taxon>Pezizomycotina</taxon>
        <taxon>Dothideomycetes</taxon>
        <taxon>Pleosporomycetidae</taxon>
        <taxon>Aulographales</taxon>
        <taxon>Rhizodiscinaceae</taxon>
        <taxon>Rhizodiscina</taxon>
    </lineage>
</organism>
<feature type="transmembrane region" description="Helical" evidence="2">
    <location>
        <begin position="80"/>
        <end position="98"/>
    </location>
</feature>
<feature type="transmembrane region" description="Helical" evidence="2">
    <location>
        <begin position="104"/>
        <end position="127"/>
    </location>
</feature>
<feature type="transmembrane region" description="Helical" evidence="2">
    <location>
        <begin position="192"/>
        <end position="211"/>
    </location>
</feature>
<evidence type="ECO:0000313" key="3">
    <source>
        <dbReference type="EMBL" id="KAF2098752.1"/>
    </source>
</evidence>
<feature type="transmembrane region" description="Helical" evidence="2">
    <location>
        <begin position="49"/>
        <end position="68"/>
    </location>
</feature>
<keyword evidence="2" id="KW-1133">Transmembrane helix</keyword>
<name>A0A9P4IFL3_9PEZI</name>
<sequence>MAPIDLHTNPVRSIFRRQNGDASHDPTSNSSPNFGDWRNTNTEGFIVEGWGEGCMFGALLIMSVITIANMRRGVLLHKLILLELLLAMSHGTFCFMGFKGYGWYLSSTATLLYCSYFTHNIVAWLKIRPFYKPGQGSFPPLVCIWVRRIYLTTLAMTIPVLIFEIFNNFRYFNNISKLYEKVRPYEPLMRDPWWVFSCMTFFHVIRKCYSLNVFRLVKKSPRFGILLAAICLAISFTVMDIMASVIPGLSLTDGINPYWKLALVFKCLTDNIMLDDFKAVLQRLGALKLDGDMHAMQSNNLNMIPNEKAGIRDDDDEHFEDIEASPTDRTANREPRMSLSGRLLDDGETLDDRGRARRKQSMSASGVGRFGLKIKRLGNFASLRSSAEKEAKQNMERNKKIGSMEQHVGTDSDLGRAPTESQSKDSFDFITSALDTSGSSNGSPRA</sequence>
<gene>
    <name evidence="3" type="ORF">NA57DRAFT_75990</name>
</gene>
<dbReference type="EMBL" id="ML978126">
    <property type="protein sequence ID" value="KAF2098752.1"/>
    <property type="molecule type" value="Genomic_DNA"/>
</dbReference>
<evidence type="ECO:0000256" key="2">
    <source>
        <dbReference type="SAM" id="Phobius"/>
    </source>
</evidence>
<dbReference type="PANTHER" id="PTHR42029">
    <property type="entry name" value="AN04G07800"/>
    <property type="match status" value="1"/>
</dbReference>
<feature type="region of interest" description="Disordered" evidence="1">
    <location>
        <begin position="322"/>
        <end position="365"/>
    </location>
</feature>
<feature type="transmembrane region" description="Helical" evidence="2">
    <location>
        <begin position="223"/>
        <end position="246"/>
    </location>
</feature>
<proteinExistence type="predicted"/>
<dbReference type="PANTHER" id="PTHR42029:SF3">
    <property type="entry name" value="AN04G07800"/>
    <property type="match status" value="1"/>
</dbReference>
<accession>A0A9P4IFL3</accession>
<feature type="compositionally biased region" description="Basic and acidic residues" evidence="1">
    <location>
        <begin position="386"/>
        <end position="399"/>
    </location>
</feature>
<feature type="compositionally biased region" description="Polar residues" evidence="1">
    <location>
        <begin position="25"/>
        <end position="36"/>
    </location>
</feature>
<evidence type="ECO:0000256" key="1">
    <source>
        <dbReference type="SAM" id="MobiDB-lite"/>
    </source>
</evidence>
<protein>
    <submittedName>
        <fullName evidence="3">Uncharacterized protein</fullName>
    </submittedName>
</protein>